<dbReference type="Pfam" id="PF00646">
    <property type="entry name" value="F-box"/>
    <property type="match status" value="1"/>
</dbReference>
<name>A0ABM3RFH7_SPIOL</name>
<dbReference type="Pfam" id="PF07734">
    <property type="entry name" value="FBA_1"/>
    <property type="match status" value="1"/>
</dbReference>
<dbReference type="CDD" id="cd22157">
    <property type="entry name" value="F-box_AtFBW1-like"/>
    <property type="match status" value="1"/>
</dbReference>
<sequence>MVVEGGRWKIAANYDIIIDGCLPPELTLEILLRLPVKSLLNFKLVCKSWNSLICSPDFIKSHTRNSNNPSLTLLYDRDFMELYSLNPTVSQVDLTPQYYPYSEFIGSCDGLICIYSPRKECIYILNPLTNETKKISTPYHEPDRMIRVSWFGFDPSINDYMIWLVVGIRKRNLRIHVYSTKDDNWRELDTSVFIFIDDCMFWGMNVVVMNETLHCWLGNDYNNFMVKYNLVKDIIEIERINLNYNQDIKYSNEPSIGILQDSSLCLCKVNGINGVMDVWKLDQYSNSDFWNKLFRLDLGLPKFVTLLGFTSNGRILVKSSSYELVLVDPNQNPPLQVRLGTIDYHNDRCRSFDLLDYSESLVSPFSLP</sequence>
<dbReference type="InterPro" id="IPR036047">
    <property type="entry name" value="F-box-like_dom_sf"/>
</dbReference>
<dbReference type="InterPro" id="IPR050796">
    <property type="entry name" value="SCF_F-box_component"/>
</dbReference>
<accession>A0ABM3RFH7</accession>
<dbReference type="SUPFAM" id="SSF81383">
    <property type="entry name" value="F-box domain"/>
    <property type="match status" value="1"/>
</dbReference>
<dbReference type="Gene3D" id="1.20.1280.50">
    <property type="match status" value="1"/>
</dbReference>
<dbReference type="PANTHER" id="PTHR31672">
    <property type="entry name" value="BNACNNG10540D PROTEIN"/>
    <property type="match status" value="1"/>
</dbReference>
<gene>
    <name evidence="3" type="primary">LOC110780384</name>
</gene>
<dbReference type="RefSeq" id="XP_056694365.1">
    <property type="nucleotide sequence ID" value="XM_056838387.1"/>
</dbReference>
<feature type="domain" description="F-box" evidence="1">
    <location>
        <begin position="22"/>
        <end position="62"/>
    </location>
</feature>
<dbReference type="InterPro" id="IPR017451">
    <property type="entry name" value="F-box-assoc_interact_dom"/>
</dbReference>
<reference evidence="3" key="2">
    <citation type="submission" date="2025-08" db="UniProtKB">
        <authorList>
            <consortium name="RefSeq"/>
        </authorList>
    </citation>
    <scope>IDENTIFICATION</scope>
    <source>
        <tissue evidence="3">Leaf</tissue>
    </source>
</reference>
<evidence type="ECO:0000313" key="2">
    <source>
        <dbReference type="Proteomes" id="UP000813463"/>
    </source>
</evidence>
<dbReference type="GeneID" id="110780384"/>
<organism evidence="2 3">
    <name type="scientific">Spinacia oleracea</name>
    <name type="common">Spinach</name>
    <dbReference type="NCBI Taxonomy" id="3562"/>
    <lineage>
        <taxon>Eukaryota</taxon>
        <taxon>Viridiplantae</taxon>
        <taxon>Streptophyta</taxon>
        <taxon>Embryophyta</taxon>
        <taxon>Tracheophyta</taxon>
        <taxon>Spermatophyta</taxon>
        <taxon>Magnoliopsida</taxon>
        <taxon>eudicotyledons</taxon>
        <taxon>Gunneridae</taxon>
        <taxon>Pentapetalae</taxon>
        <taxon>Caryophyllales</taxon>
        <taxon>Chenopodiaceae</taxon>
        <taxon>Chenopodioideae</taxon>
        <taxon>Anserineae</taxon>
        <taxon>Spinacia</taxon>
    </lineage>
</organism>
<evidence type="ECO:0000313" key="3">
    <source>
        <dbReference type="RefSeq" id="XP_056694365.1"/>
    </source>
</evidence>
<dbReference type="Proteomes" id="UP000813463">
    <property type="component" value="Chromosome 3"/>
</dbReference>
<proteinExistence type="predicted"/>
<dbReference type="InterPro" id="IPR006527">
    <property type="entry name" value="F-box-assoc_dom_typ1"/>
</dbReference>
<keyword evidence="2" id="KW-1185">Reference proteome</keyword>
<dbReference type="PROSITE" id="PS50181">
    <property type="entry name" value="FBOX"/>
    <property type="match status" value="1"/>
</dbReference>
<reference evidence="2" key="1">
    <citation type="journal article" date="2021" name="Nat. Commun.">
        <title>Genomic analyses provide insights into spinach domestication and the genetic basis of agronomic traits.</title>
        <authorList>
            <person name="Cai X."/>
            <person name="Sun X."/>
            <person name="Xu C."/>
            <person name="Sun H."/>
            <person name="Wang X."/>
            <person name="Ge C."/>
            <person name="Zhang Z."/>
            <person name="Wang Q."/>
            <person name="Fei Z."/>
            <person name="Jiao C."/>
            <person name="Wang Q."/>
        </authorList>
    </citation>
    <scope>NUCLEOTIDE SEQUENCE [LARGE SCALE GENOMIC DNA]</scope>
    <source>
        <strain evidence="2">cv. Varoflay</strain>
    </source>
</reference>
<dbReference type="SMART" id="SM00256">
    <property type="entry name" value="FBOX"/>
    <property type="match status" value="1"/>
</dbReference>
<dbReference type="NCBIfam" id="TIGR01640">
    <property type="entry name" value="F_box_assoc_1"/>
    <property type="match status" value="1"/>
</dbReference>
<dbReference type="PANTHER" id="PTHR31672:SF13">
    <property type="entry name" value="F-BOX PROTEIN CPR30-LIKE"/>
    <property type="match status" value="1"/>
</dbReference>
<dbReference type="InterPro" id="IPR001810">
    <property type="entry name" value="F-box_dom"/>
</dbReference>
<protein>
    <submittedName>
        <fullName evidence="3">F-box/kelch-repeat protein At3g23880-like</fullName>
    </submittedName>
</protein>
<evidence type="ECO:0000259" key="1">
    <source>
        <dbReference type="PROSITE" id="PS50181"/>
    </source>
</evidence>